<organism evidence="3 4">
    <name type="scientific">Aristolochia fimbriata</name>
    <name type="common">White veined hardy Dutchman's pipe vine</name>
    <dbReference type="NCBI Taxonomy" id="158543"/>
    <lineage>
        <taxon>Eukaryota</taxon>
        <taxon>Viridiplantae</taxon>
        <taxon>Streptophyta</taxon>
        <taxon>Embryophyta</taxon>
        <taxon>Tracheophyta</taxon>
        <taxon>Spermatophyta</taxon>
        <taxon>Magnoliopsida</taxon>
        <taxon>Magnoliidae</taxon>
        <taxon>Piperales</taxon>
        <taxon>Aristolochiaceae</taxon>
        <taxon>Aristolochia</taxon>
    </lineage>
</organism>
<evidence type="ECO:0000256" key="1">
    <source>
        <dbReference type="ARBA" id="ARBA00022737"/>
    </source>
</evidence>
<feature type="repeat" description="PPR" evidence="2">
    <location>
        <begin position="407"/>
        <end position="441"/>
    </location>
</feature>
<feature type="repeat" description="PPR" evidence="2">
    <location>
        <begin position="131"/>
        <end position="165"/>
    </location>
</feature>
<dbReference type="PANTHER" id="PTHR47933">
    <property type="entry name" value="PENTATRICOPEPTIDE REPEAT-CONTAINING PROTEIN 1, MITOCHONDRIAL"/>
    <property type="match status" value="1"/>
</dbReference>
<feature type="repeat" description="PPR" evidence="2">
    <location>
        <begin position="236"/>
        <end position="270"/>
    </location>
</feature>
<dbReference type="Pfam" id="PF13041">
    <property type="entry name" value="PPR_2"/>
    <property type="match status" value="5"/>
</dbReference>
<keyword evidence="1" id="KW-0677">Repeat</keyword>
<sequence length="621" mass="69937">MVPIVSRLAEKFKSVRAIVGELENIGCHSRAQILLALMRISWHGGMYRLTLEAFDEMTTFGHVPNTFARNMVIDILFRIGDVQKALLVFRETQFPNFLTFNILIRNLCKINDLFGVRNSLRDMVRKGFFPNNGTFQMVLNCFCKVGWMDESLQMLGWMFRLGYPISLTIWNILIDGFCKSGEVALTERLLVKMISSGFNPNVVTYTSLVKGFFGLNMIDQALHFMDIMDSQMCTVDVVFYNMLIDCLSKAGRHDDAFRLFLSLPNKNIKPDSYTFCSIISCLCSSRKFKLLLDLVRQVDEVEDLVVYNCLINALCKAGFPLKALSYYEEMISKGFVPDCFSYTVLLDAMCKCGNIDDAITVYSSIVQIPSLDAHVHTVLFDGLIKVGKFLQALQLFGNAVAENYSLDAVSYTIAIHGLFLAGEVADACHLFKEMKIAGLVPNIYTYNVMLCGLCKVGNVYHIRQLLGDMDVDGICLDSISLNAIIVFLCKTYRAKSAFHIFLERHNSNLKLSKFTFTILYESLRHAGAIDDASQLLKEFLNFKFGACFRSNQLAGKEVYHLIVGNEFAMLDTSNGRWISQFLCVSSIKLCMVDGGCPGFFSCSCLQRCNLTLILLFIKGCT</sequence>
<evidence type="ECO:0008006" key="5">
    <source>
        <dbReference type="Google" id="ProtNLM"/>
    </source>
</evidence>
<gene>
    <name evidence="3" type="ORF">H6P81_005744</name>
</gene>
<dbReference type="SUPFAM" id="SSF81901">
    <property type="entry name" value="HCP-like"/>
    <property type="match status" value="1"/>
</dbReference>
<feature type="repeat" description="PPR" evidence="2">
    <location>
        <begin position="166"/>
        <end position="200"/>
    </location>
</feature>
<name>A0AAV7EVB8_ARIFI</name>
<dbReference type="PANTHER" id="PTHR47933:SF11">
    <property type="entry name" value="PENTATRICOPEPTIDE REPEAT-CONTAINING PROTEIN 2"/>
    <property type="match status" value="1"/>
</dbReference>
<accession>A0AAV7EVB8</accession>
<evidence type="ECO:0000256" key="2">
    <source>
        <dbReference type="PROSITE-ProRule" id="PRU00708"/>
    </source>
</evidence>
<evidence type="ECO:0000313" key="3">
    <source>
        <dbReference type="EMBL" id="KAG9452840.1"/>
    </source>
</evidence>
<proteinExistence type="predicted"/>
<feature type="repeat" description="PPR" evidence="2">
    <location>
        <begin position="442"/>
        <end position="476"/>
    </location>
</feature>
<dbReference type="Proteomes" id="UP000825729">
    <property type="component" value="Unassembled WGS sequence"/>
</dbReference>
<dbReference type="InterPro" id="IPR011990">
    <property type="entry name" value="TPR-like_helical_dom_sf"/>
</dbReference>
<feature type="repeat" description="PPR" evidence="2">
    <location>
        <begin position="338"/>
        <end position="368"/>
    </location>
</feature>
<feature type="repeat" description="PPR" evidence="2">
    <location>
        <begin position="96"/>
        <end position="130"/>
    </location>
</feature>
<dbReference type="Gene3D" id="1.25.40.10">
    <property type="entry name" value="Tetratricopeptide repeat domain"/>
    <property type="match status" value="5"/>
</dbReference>
<dbReference type="InterPro" id="IPR002885">
    <property type="entry name" value="PPR_rpt"/>
</dbReference>
<dbReference type="AlphaFoldDB" id="A0AAV7EVB8"/>
<comment type="caution">
    <text evidence="3">The sequence shown here is derived from an EMBL/GenBank/DDBJ whole genome shotgun (WGS) entry which is preliminary data.</text>
</comment>
<reference evidence="3 4" key="1">
    <citation type="submission" date="2021-07" db="EMBL/GenBank/DDBJ databases">
        <title>The Aristolochia fimbriata genome: insights into angiosperm evolution, floral development and chemical biosynthesis.</title>
        <authorList>
            <person name="Jiao Y."/>
        </authorList>
    </citation>
    <scope>NUCLEOTIDE SEQUENCE [LARGE SCALE GENOMIC DNA]</scope>
    <source>
        <strain evidence="3">IBCAS-2021</strain>
        <tissue evidence="3">Leaf</tissue>
    </source>
</reference>
<dbReference type="NCBIfam" id="TIGR00756">
    <property type="entry name" value="PPR"/>
    <property type="match status" value="6"/>
</dbReference>
<dbReference type="EMBL" id="JAINDJ010000003">
    <property type="protein sequence ID" value="KAG9452840.1"/>
    <property type="molecule type" value="Genomic_DNA"/>
</dbReference>
<feature type="repeat" description="PPR" evidence="2">
    <location>
        <begin position="303"/>
        <end position="337"/>
    </location>
</feature>
<dbReference type="PROSITE" id="PS51375">
    <property type="entry name" value="PPR"/>
    <property type="match status" value="8"/>
</dbReference>
<dbReference type="GO" id="GO:0003729">
    <property type="term" value="F:mRNA binding"/>
    <property type="evidence" value="ECO:0007669"/>
    <property type="project" value="TreeGrafter"/>
</dbReference>
<dbReference type="InterPro" id="IPR051240">
    <property type="entry name" value="Mito_RNA-Proc/Resp"/>
</dbReference>
<protein>
    <recommendedName>
        <fullName evidence="5">Pentatricopeptide repeat-containing protein</fullName>
    </recommendedName>
</protein>
<keyword evidence="4" id="KW-1185">Reference proteome</keyword>
<evidence type="ECO:0000313" key="4">
    <source>
        <dbReference type="Proteomes" id="UP000825729"/>
    </source>
</evidence>